<evidence type="ECO:0000256" key="3">
    <source>
        <dbReference type="ARBA" id="ARBA00022777"/>
    </source>
</evidence>
<accession>A0A956NDA9</accession>
<evidence type="ECO:0000256" key="4">
    <source>
        <dbReference type="ARBA" id="ARBA00022840"/>
    </source>
</evidence>
<dbReference type="AlphaFoldDB" id="A0A956NDA9"/>
<dbReference type="SUPFAM" id="SSF48452">
    <property type="entry name" value="TPR-like"/>
    <property type="match status" value="1"/>
</dbReference>
<dbReference type="CDD" id="cd14014">
    <property type="entry name" value="STKc_PknB_like"/>
    <property type="match status" value="1"/>
</dbReference>
<dbReference type="PANTHER" id="PTHR43289">
    <property type="entry name" value="MITOGEN-ACTIVATED PROTEIN KINASE KINASE KINASE 20-RELATED"/>
    <property type="match status" value="1"/>
</dbReference>
<evidence type="ECO:0000256" key="2">
    <source>
        <dbReference type="ARBA" id="ARBA00022741"/>
    </source>
</evidence>
<evidence type="ECO:0000256" key="1">
    <source>
        <dbReference type="ARBA" id="ARBA00022679"/>
    </source>
</evidence>
<dbReference type="InterPro" id="IPR011990">
    <property type="entry name" value="TPR-like_helical_dom_sf"/>
</dbReference>
<dbReference type="PROSITE" id="PS00108">
    <property type="entry name" value="PROTEIN_KINASE_ST"/>
    <property type="match status" value="1"/>
</dbReference>
<dbReference type="SMART" id="SM00220">
    <property type="entry name" value="S_TKc"/>
    <property type="match status" value="1"/>
</dbReference>
<dbReference type="InterPro" id="IPR000719">
    <property type="entry name" value="Prot_kinase_dom"/>
</dbReference>
<gene>
    <name evidence="6" type="ORF">KDA27_08335</name>
</gene>
<keyword evidence="3 6" id="KW-0418">Kinase</keyword>
<evidence type="ECO:0000313" key="7">
    <source>
        <dbReference type="Proteomes" id="UP000739538"/>
    </source>
</evidence>
<dbReference type="PANTHER" id="PTHR43289:SF6">
    <property type="entry name" value="SERINE_THREONINE-PROTEIN KINASE NEKL-3"/>
    <property type="match status" value="1"/>
</dbReference>
<dbReference type="Gene3D" id="3.40.50.10070">
    <property type="entry name" value="TolB, N-terminal domain"/>
    <property type="match status" value="1"/>
</dbReference>
<comment type="caution">
    <text evidence="6">The sequence shown here is derived from an EMBL/GenBank/DDBJ whole genome shotgun (WGS) entry which is preliminary data.</text>
</comment>
<sequence>MALPPGHRIGSYEVLGPAGAGGMGEVYRARDSRLERTVAIKALPADLKDNAGRRGRFEQEARLLAALNHPNIAGIHGIEDAADGSSGPYLILEFVDGETLAERLSQGPIPVTETIHLGTQMAAAIEAAHEKGIIHRDIKPGNVMINPSGTVKVLDFGLAKDELPTSGSDAELTKTHAQAYPATAEGMVLGTAAYMSPEQARGFPTDKRADIWAFGCVLMECLSGRQVFSGETPSDVIAQILEREPDWTRIPSGTPPRLQDVIRRCLTKDVNLRPRDVGDIGRELKSLGADGTTSHPVKAARSTPSIAVLYFENLANDKDSEYFCAGITEDILTDLSKIKSLRVASKNAVSRYRGQEVDLTRIARDLGVSAVLEGSVRRAGDRIRITTQLINTADGFQLWGERFDRTLEDVFAVQDEIASAIVDSLRVAMSPSDIQEMARDRPENVKAYDLYLRGREKYSLYEQDAMKDALALFQEAISLEPEYALAWSGVADCCGQFLIHRWSEDSEAIAAQGMSAVRRAVALDPKLPDAFKAEANILVATNAPDEEVVQALTKALSVDPNFTPALINLGINSFTRGDLARTERLARRVLELDPQEGVAVLWLVAILFWTRRWEETLTLIRQARVWAAAHFSLTILTTFEFRTRLELGDPEEADRVLARALADERVDSEHLWPLRAQLCARQNRNEEAREILQGASIAPSRYFLMAPVVEAAFRLGEPDLATTAIQYSRTINRIQPMVFRLESPCHPLLDREEFGPRVCPWTLTWPLQAPMIDEDRFQLFREVKVESGRPGGSELRGNPTQV</sequence>
<dbReference type="Pfam" id="PF00069">
    <property type="entry name" value="Pkinase"/>
    <property type="match status" value="1"/>
</dbReference>
<evidence type="ECO:0000259" key="5">
    <source>
        <dbReference type="PROSITE" id="PS50011"/>
    </source>
</evidence>
<proteinExistence type="predicted"/>
<dbReference type="PROSITE" id="PS50011">
    <property type="entry name" value="PROTEIN_KINASE_DOM"/>
    <property type="match status" value="1"/>
</dbReference>
<keyword evidence="4" id="KW-0067">ATP-binding</keyword>
<evidence type="ECO:0000313" key="6">
    <source>
        <dbReference type="EMBL" id="MCA9755793.1"/>
    </source>
</evidence>
<reference evidence="6" key="2">
    <citation type="journal article" date="2021" name="Microbiome">
        <title>Successional dynamics and alternative stable states in a saline activated sludge microbial community over 9 years.</title>
        <authorList>
            <person name="Wang Y."/>
            <person name="Ye J."/>
            <person name="Ju F."/>
            <person name="Liu L."/>
            <person name="Boyd J.A."/>
            <person name="Deng Y."/>
            <person name="Parks D.H."/>
            <person name="Jiang X."/>
            <person name="Yin X."/>
            <person name="Woodcroft B.J."/>
            <person name="Tyson G.W."/>
            <person name="Hugenholtz P."/>
            <person name="Polz M.F."/>
            <person name="Zhang T."/>
        </authorList>
    </citation>
    <scope>NUCLEOTIDE SEQUENCE</scope>
    <source>
        <strain evidence="6">HKST-UBA02</strain>
    </source>
</reference>
<dbReference type="Proteomes" id="UP000739538">
    <property type="component" value="Unassembled WGS sequence"/>
</dbReference>
<dbReference type="GO" id="GO:0005524">
    <property type="term" value="F:ATP binding"/>
    <property type="evidence" value="ECO:0007669"/>
    <property type="project" value="UniProtKB-KW"/>
</dbReference>
<keyword evidence="2" id="KW-0547">Nucleotide-binding</keyword>
<dbReference type="GO" id="GO:0004674">
    <property type="term" value="F:protein serine/threonine kinase activity"/>
    <property type="evidence" value="ECO:0007669"/>
    <property type="project" value="TreeGrafter"/>
</dbReference>
<dbReference type="Gene3D" id="1.25.40.10">
    <property type="entry name" value="Tetratricopeptide repeat domain"/>
    <property type="match status" value="1"/>
</dbReference>
<protein>
    <submittedName>
        <fullName evidence="6">Protein kinase</fullName>
    </submittedName>
</protein>
<dbReference type="Gene3D" id="3.30.200.20">
    <property type="entry name" value="Phosphorylase Kinase, domain 1"/>
    <property type="match status" value="1"/>
</dbReference>
<organism evidence="6 7">
    <name type="scientific">Eiseniibacteriota bacterium</name>
    <dbReference type="NCBI Taxonomy" id="2212470"/>
    <lineage>
        <taxon>Bacteria</taxon>
        <taxon>Candidatus Eiseniibacteriota</taxon>
    </lineage>
</organism>
<dbReference type="EMBL" id="JAGQHS010000032">
    <property type="protein sequence ID" value="MCA9755793.1"/>
    <property type="molecule type" value="Genomic_DNA"/>
</dbReference>
<reference evidence="6" key="1">
    <citation type="submission" date="2020-04" db="EMBL/GenBank/DDBJ databases">
        <authorList>
            <person name="Zhang T."/>
        </authorList>
    </citation>
    <scope>NUCLEOTIDE SEQUENCE</scope>
    <source>
        <strain evidence="6">HKST-UBA02</strain>
    </source>
</reference>
<name>A0A956NDA9_UNCEI</name>
<feature type="domain" description="Protein kinase" evidence="5">
    <location>
        <begin position="12"/>
        <end position="298"/>
    </location>
</feature>
<dbReference type="InterPro" id="IPR011009">
    <property type="entry name" value="Kinase-like_dom_sf"/>
</dbReference>
<dbReference type="InterPro" id="IPR008271">
    <property type="entry name" value="Ser/Thr_kinase_AS"/>
</dbReference>
<keyword evidence="1" id="KW-0808">Transferase</keyword>
<dbReference type="SUPFAM" id="SSF56112">
    <property type="entry name" value="Protein kinase-like (PK-like)"/>
    <property type="match status" value="1"/>
</dbReference>
<dbReference type="Gene3D" id="1.10.510.10">
    <property type="entry name" value="Transferase(Phosphotransferase) domain 1"/>
    <property type="match status" value="1"/>
</dbReference>